<dbReference type="PIRSF" id="PIRSF002889">
    <property type="entry name" value="Rod_FlgB"/>
    <property type="match status" value="1"/>
</dbReference>
<dbReference type="Pfam" id="PF00460">
    <property type="entry name" value="Flg_bb_rod"/>
    <property type="match status" value="1"/>
</dbReference>
<dbReference type="KEGG" id="ppha:BVH74_10410"/>
<dbReference type="PROSITE" id="PS00588">
    <property type="entry name" value="FLAGELLA_BB_ROD"/>
    <property type="match status" value="1"/>
</dbReference>
<keyword evidence="4 6" id="KW-0975">Bacterial flagellum</keyword>
<dbReference type="PANTHER" id="PTHR30435:SF12">
    <property type="entry name" value="FLAGELLAR BASAL BODY ROD PROTEIN FLGB"/>
    <property type="match status" value="1"/>
</dbReference>
<evidence type="ECO:0000313" key="8">
    <source>
        <dbReference type="EMBL" id="AQZ95132.1"/>
    </source>
</evidence>
<dbReference type="STRING" id="1931241.BVH74_10410"/>
<comment type="subcellular location">
    <subcellularLocation>
        <location evidence="1 6">Bacterial flagellum basal body</location>
    </subcellularLocation>
</comment>
<keyword evidence="9" id="KW-1185">Reference proteome</keyword>
<evidence type="ECO:0000256" key="3">
    <source>
        <dbReference type="ARBA" id="ARBA00014376"/>
    </source>
</evidence>
<dbReference type="PANTHER" id="PTHR30435">
    <property type="entry name" value="FLAGELLAR PROTEIN"/>
    <property type="match status" value="1"/>
</dbReference>
<evidence type="ECO:0000256" key="2">
    <source>
        <dbReference type="ARBA" id="ARBA00009677"/>
    </source>
</evidence>
<evidence type="ECO:0000256" key="6">
    <source>
        <dbReference type="PIRNR" id="PIRNR002889"/>
    </source>
</evidence>
<dbReference type="InterPro" id="IPR001444">
    <property type="entry name" value="Flag_bb_rod_N"/>
</dbReference>
<organism evidence="8 9">
    <name type="scientific">Halopseudomonas phragmitis</name>
    <dbReference type="NCBI Taxonomy" id="1931241"/>
    <lineage>
        <taxon>Bacteria</taxon>
        <taxon>Pseudomonadati</taxon>
        <taxon>Pseudomonadota</taxon>
        <taxon>Gammaproteobacteria</taxon>
        <taxon>Pseudomonadales</taxon>
        <taxon>Pseudomonadaceae</taxon>
        <taxon>Halopseudomonas</taxon>
    </lineage>
</organism>
<evidence type="ECO:0000256" key="4">
    <source>
        <dbReference type="ARBA" id="ARBA00023143"/>
    </source>
</evidence>
<dbReference type="InterPro" id="IPR019776">
    <property type="entry name" value="Flagellar_basal_body_rod_CS"/>
</dbReference>
<sequence length="134" mass="14808">MSLNFERALGLHEQALKFRAERSAVLANNIANAETPNYKARDLEFASVLEAQQQGGAQRFQANQTHARHIAAESLIDQAAGLRYRVPLQPAVDGNTVDTQVEQAKFAENAIQFQASFTFLDSKFKGLMTALRGE</sequence>
<dbReference type="AlphaFoldDB" id="A0A1V0B5C4"/>
<evidence type="ECO:0000313" key="9">
    <source>
        <dbReference type="Proteomes" id="UP000243488"/>
    </source>
</evidence>
<gene>
    <name evidence="8" type="primary">flgB</name>
    <name evidence="8" type="ORF">BVH74_10410</name>
</gene>
<comment type="subunit">
    <text evidence="6">The basal body constitutes a major portion of the flagellar organelle and consists of a number of rings mounted on a central rod.</text>
</comment>
<protein>
    <recommendedName>
        <fullName evidence="3 6">Flagellar basal body rod protein FlgB</fullName>
    </recommendedName>
</protein>
<keyword evidence="8" id="KW-0282">Flagellum</keyword>
<keyword evidence="8" id="KW-0969">Cilium</keyword>
<proteinExistence type="inferred from homology"/>
<dbReference type="InterPro" id="IPR006300">
    <property type="entry name" value="FlgB"/>
</dbReference>
<dbReference type="GO" id="GO:0071978">
    <property type="term" value="P:bacterial-type flagellum-dependent swarming motility"/>
    <property type="evidence" value="ECO:0007669"/>
    <property type="project" value="TreeGrafter"/>
</dbReference>
<feature type="domain" description="Flagellar basal body rod protein N-terminal" evidence="7">
    <location>
        <begin position="12"/>
        <end position="39"/>
    </location>
</feature>
<comment type="function">
    <text evidence="5 6">Structural component of flagellum, the bacterial motility apparatus. Part of the rod structure of flagellar basal body.</text>
</comment>
<dbReference type="GO" id="GO:0030694">
    <property type="term" value="C:bacterial-type flagellum basal body, rod"/>
    <property type="evidence" value="ECO:0007669"/>
    <property type="project" value="InterPro"/>
</dbReference>
<keyword evidence="8" id="KW-0966">Cell projection</keyword>
<evidence type="ECO:0000256" key="5">
    <source>
        <dbReference type="ARBA" id="ARBA00024934"/>
    </source>
</evidence>
<accession>A0A1V0B5C4</accession>
<dbReference type="EMBL" id="CP020100">
    <property type="protein sequence ID" value="AQZ95132.1"/>
    <property type="molecule type" value="Genomic_DNA"/>
</dbReference>
<dbReference type="NCBIfam" id="TIGR01396">
    <property type="entry name" value="FlgB"/>
    <property type="match status" value="1"/>
</dbReference>
<comment type="similarity">
    <text evidence="2 6">Belongs to the flagella basal body rod proteins family.</text>
</comment>
<evidence type="ECO:0000259" key="7">
    <source>
        <dbReference type="Pfam" id="PF00460"/>
    </source>
</evidence>
<reference evidence="8 9" key="1">
    <citation type="submission" date="2017-03" db="EMBL/GenBank/DDBJ databases">
        <title>Complete genome sequence of the novel DNRA strain Pseudomonas sp. S-6-2 isolated from Chinese polluted river sediment. Journal of Biotechnology.</title>
        <authorList>
            <person name="Li J."/>
            <person name="Xiang F."/>
            <person name="Wang L."/>
            <person name="Xi L."/>
            <person name="Liu J."/>
        </authorList>
    </citation>
    <scope>NUCLEOTIDE SEQUENCE [LARGE SCALE GENOMIC DNA]</scope>
    <source>
        <strain evidence="8 9">S-6-2</strain>
    </source>
</reference>
<evidence type="ECO:0000256" key="1">
    <source>
        <dbReference type="ARBA" id="ARBA00004117"/>
    </source>
</evidence>
<name>A0A1V0B5C4_9GAMM</name>
<dbReference type="RefSeq" id="WP_080050000.1">
    <property type="nucleotide sequence ID" value="NZ_CP020100.1"/>
</dbReference>
<dbReference type="Proteomes" id="UP000243488">
    <property type="component" value="Chromosome"/>
</dbReference>